<reference evidence="1" key="1">
    <citation type="journal article" date="2014" name="Front. Microbiol.">
        <title>High frequency of phylogenetically diverse reductive dehalogenase-homologous genes in deep subseafloor sedimentary metagenomes.</title>
        <authorList>
            <person name="Kawai M."/>
            <person name="Futagami T."/>
            <person name="Toyoda A."/>
            <person name="Takaki Y."/>
            <person name="Nishi S."/>
            <person name="Hori S."/>
            <person name="Arai W."/>
            <person name="Tsubouchi T."/>
            <person name="Morono Y."/>
            <person name="Uchiyama I."/>
            <person name="Ito T."/>
            <person name="Fujiyama A."/>
            <person name="Inagaki F."/>
            <person name="Takami H."/>
        </authorList>
    </citation>
    <scope>NUCLEOTIDE SEQUENCE</scope>
    <source>
        <strain evidence="1">Expedition CK06-06</strain>
    </source>
</reference>
<comment type="caution">
    <text evidence="1">The sequence shown here is derived from an EMBL/GenBank/DDBJ whole genome shotgun (WGS) entry which is preliminary data.</text>
</comment>
<proteinExistence type="predicted"/>
<feature type="non-terminal residue" evidence="1">
    <location>
        <position position="32"/>
    </location>
</feature>
<name>X1A009_9ZZZZ</name>
<protein>
    <submittedName>
        <fullName evidence="1">Uncharacterized protein</fullName>
    </submittedName>
</protein>
<dbReference type="AlphaFoldDB" id="X1A009"/>
<organism evidence="1">
    <name type="scientific">marine sediment metagenome</name>
    <dbReference type="NCBI Taxonomy" id="412755"/>
    <lineage>
        <taxon>unclassified sequences</taxon>
        <taxon>metagenomes</taxon>
        <taxon>ecological metagenomes</taxon>
    </lineage>
</organism>
<sequence length="32" mass="3673">MILRRVYNNCGLVRPTGNIDEIYGGDCEFKLL</sequence>
<evidence type="ECO:0000313" key="1">
    <source>
        <dbReference type="EMBL" id="GAG66048.1"/>
    </source>
</evidence>
<gene>
    <name evidence="1" type="ORF">S01H4_15002</name>
</gene>
<accession>X1A009</accession>
<dbReference type="EMBL" id="BART01006575">
    <property type="protein sequence ID" value="GAG66048.1"/>
    <property type="molecule type" value="Genomic_DNA"/>
</dbReference>